<dbReference type="InterPro" id="IPR057548">
    <property type="entry name" value="S-AdoMet_lyase-like"/>
</dbReference>
<dbReference type="EMBL" id="KY744566">
    <property type="protein sequence ID" value="ARB10922.1"/>
    <property type="molecule type" value="Genomic_DNA"/>
</dbReference>
<dbReference type="GO" id="GO:0016787">
    <property type="term" value="F:hydrolase activity"/>
    <property type="evidence" value="ECO:0007669"/>
    <property type="project" value="UniProtKB-KW"/>
</dbReference>
<accession>A0A2R2V0T3</accession>
<dbReference type="Pfam" id="PF23780">
    <property type="entry name" value="S-AdoMet_lyase"/>
    <property type="match status" value="1"/>
</dbReference>
<evidence type="ECO:0000313" key="1">
    <source>
        <dbReference type="EMBL" id="ARB10922.1"/>
    </source>
</evidence>
<dbReference type="Proteomes" id="UP000244377">
    <property type="component" value="Genome"/>
</dbReference>
<evidence type="ECO:0000313" key="2">
    <source>
        <dbReference type="Proteomes" id="UP000244377"/>
    </source>
</evidence>
<keyword evidence="1" id="KW-0378">Hydrolase</keyword>
<organism evidence="1 2">
    <name type="scientific">Pectobacterium phage POP72</name>
    <dbReference type="NCBI Taxonomy" id="1965269"/>
    <lineage>
        <taxon>Viruses</taxon>
        <taxon>Duplodnaviria</taxon>
        <taxon>Heunggongvirae</taxon>
        <taxon>Uroviricota</taxon>
        <taxon>Caudoviricetes</taxon>
        <taxon>Autographivirales</taxon>
        <taxon>Autosignataviridae</taxon>
        <taxon>Molineuxvirinae</taxon>
        <taxon>Axomammavirus</taxon>
        <taxon>Axomammavirus PP1</taxon>
    </lineage>
</organism>
<proteinExistence type="predicted"/>
<sequence>MFKTNAKFIVLASAFRFGVSQDTNIENHVDVRFSLDAQGFQHMDVLGFYQEEGAALGSTELTFAVPCNSAAQIKSMARLFCGCYNQDCIAVWNRDSNTLWLADKEGHVFHNCGAMRMSVTKPDTSAWTYCGGFYWYAE</sequence>
<reference evidence="1 2" key="1">
    <citation type="submission" date="2017-03" db="EMBL/GenBank/DDBJ databases">
        <authorList>
            <person name="Afonso C.L."/>
            <person name="Miller P.J."/>
            <person name="Scott M.A."/>
            <person name="Spackman E."/>
            <person name="Goraichik I."/>
            <person name="Dimitrov K.M."/>
            <person name="Suarez D.L."/>
            <person name="Swayne D.E."/>
        </authorList>
    </citation>
    <scope>NUCLEOTIDE SEQUENCE [LARGE SCALE GENOMIC DNA]</scope>
</reference>
<name>A0A2R2V0T3_9CAUD</name>
<gene>
    <name evidence="1" type="ORF">POP72_006</name>
</gene>
<protein>
    <submittedName>
        <fullName evidence="1">S-adenosyl-L-methionine hydrolase</fullName>
    </submittedName>
</protein>